<accession>A0A0C2H213</accession>
<evidence type="ECO:0008006" key="3">
    <source>
        <dbReference type="Google" id="ProtNLM"/>
    </source>
</evidence>
<organism evidence="1 2">
    <name type="scientific">Ancylostoma duodenale</name>
    <dbReference type="NCBI Taxonomy" id="51022"/>
    <lineage>
        <taxon>Eukaryota</taxon>
        <taxon>Metazoa</taxon>
        <taxon>Ecdysozoa</taxon>
        <taxon>Nematoda</taxon>
        <taxon>Chromadorea</taxon>
        <taxon>Rhabditida</taxon>
        <taxon>Rhabditina</taxon>
        <taxon>Rhabditomorpha</taxon>
        <taxon>Strongyloidea</taxon>
        <taxon>Ancylostomatidae</taxon>
        <taxon>Ancylostomatinae</taxon>
        <taxon>Ancylostoma</taxon>
    </lineage>
</organism>
<dbReference type="Gene3D" id="3.20.20.100">
    <property type="entry name" value="NADP-dependent oxidoreductase domain"/>
    <property type="match status" value="1"/>
</dbReference>
<dbReference type="EMBL" id="KN728687">
    <property type="protein sequence ID" value="KIH63396.1"/>
    <property type="molecule type" value="Genomic_DNA"/>
</dbReference>
<evidence type="ECO:0000313" key="1">
    <source>
        <dbReference type="EMBL" id="KIH63396.1"/>
    </source>
</evidence>
<dbReference type="Proteomes" id="UP000054047">
    <property type="component" value="Unassembled WGS sequence"/>
</dbReference>
<protein>
    <recommendedName>
        <fullName evidence="3">NADP-dependent oxidoreductase domain-containing protein</fullName>
    </recommendedName>
</protein>
<dbReference type="OrthoDB" id="416253at2759"/>
<name>A0A0C2H213_9BILA</name>
<sequence>MVPCANQVELHPHLTREELRQYCKKEGIFLQATKLVLKEEDVESVRKLNRNKNYIDCAGWRPCGTYQDEEQIHSTAQHHWSLMRRAKDEPHNHWLTDITRNINVKAKHCNAQEQRQLAYELMC</sequence>
<dbReference type="AlphaFoldDB" id="A0A0C2H213"/>
<keyword evidence="2" id="KW-1185">Reference proteome</keyword>
<reference evidence="1 2" key="1">
    <citation type="submission" date="2013-12" db="EMBL/GenBank/DDBJ databases">
        <title>Draft genome of the parsitic nematode Ancylostoma duodenale.</title>
        <authorList>
            <person name="Mitreva M."/>
        </authorList>
    </citation>
    <scope>NUCLEOTIDE SEQUENCE [LARGE SCALE GENOMIC DNA]</scope>
    <source>
        <strain evidence="1 2">Zhejiang</strain>
    </source>
</reference>
<proteinExistence type="predicted"/>
<gene>
    <name evidence="1" type="ORF">ANCDUO_06304</name>
</gene>
<dbReference type="InterPro" id="IPR036812">
    <property type="entry name" value="NAD(P)_OxRdtase_dom_sf"/>
</dbReference>
<evidence type="ECO:0000313" key="2">
    <source>
        <dbReference type="Proteomes" id="UP000054047"/>
    </source>
</evidence>
<dbReference type="SUPFAM" id="SSF51430">
    <property type="entry name" value="NAD(P)-linked oxidoreductase"/>
    <property type="match status" value="1"/>
</dbReference>